<keyword evidence="14" id="KW-1185">Reference proteome</keyword>
<feature type="domain" description="AprE-like beta-barrel" evidence="12">
    <location>
        <begin position="357"/>
        <end position="445"/>
    </location>
</feature>
<dbReference type="InterPro" id="IPR058982">
    <property type="entry name" value="Beta-barrel_AprE"/>
</dbReference>
<dbReference type="Pfam" id="PF25994">
    <property type="entry name" value="HH_AprE"/>
    <property type="match status" value="1"/>
</dbReference>
<dbReference type="InterPro" id="IPR058781">
    <property type="entry name" value="HH_AprE-like"/>
</dbReference>
<evidence type="ECO:0000256" key="4">
    <source>
        <dbReference type="ARBA" id="ARBA00022475"/>
    </source>
</evidence>
<keyword evidence="5 9" id="KW-0997">Cell inner membrane</keyword>
<dbReference type="Pfam" id="PF26002">
    <property type="entry name" value="Beta-barrel_AprE"/>
    <property type="match status" value="1"/>
</dbReference>
<evidence type="ECO:0000259" key="12">
    <source>
        <dbReference type="Pfam" id="PF26002"/>
    </source>
</evidence>
<comment type="caution">
    <text evidence="13">The sequence shown here is derived from an EMBL/GenBank/DDBJ whole genome shotgun (WGS) entry which is preliminary data.</text>
</comment>
<keyword evidence="3 9" id="KW-0813">Transport</keyword>
<reference evidence="13 14" key="2">
    <citation type="submission" date="2019-09" db="EMBL/GenBank/DDBJ databases">
        <authorList>
            <person name="Jin C."/>
        </authorList>
    </citation>
    <scope>NUCLEOTIDE SEQUENCE [LARGE SCALE GENOMIC DNA]</scope>
    <source>
        <strain evidence="13 14">BN140002</strain>
    </source>
</reference>
<name>A0A5B2VVE7_9HYPH</name>
<feature type="coiled-coil region" evidence="10">
    <location>
        <begin position="245"/>
        <end position="322"/>
    </location>
</feature>
<dbReference type="NCBIfam" id="TIGR01843">
    <property type="entry name" value="type_I_hlyD"/>
    <property type="match status" value="1"/>
</dbReference>
<evidence type="ECO:0000256" key="5">
    <source>
        <dbReference type="ARBA" id="ARBA00022519"/>
    </source>
</evidence>
<dbReference type="AlphaFoldDB" id="A0A5B2VVE7"/>
<keyword evidence="10" id="KW-0175">Coiled coil</keyword>
<protein>
    <recommendedName>
        <fullName evidence="9">Membrane fusion protein (MFP) family protein</fullName>
    </recommendedName>
</protein>
<dbReference type="Proteomes" id="UP000323142">
    <property type="component" value="Unassembled WGS sequence"/>
</dbReference>
<comment type="similarity">
    <text evidence="2 9">Belongs to the membrane fusion protein (MFP) (TC 8.A.1) family.</text>
</comment>
<evidence type="ECO:0000259" key="11">
    <source>
        <dbReference type="Pfam" id="PF25994"/>
    </source>
</evidence>
<dbReference type="Gene3D" id="2.40.50.100">
    <property type="match status" value="1"/>
</dbReference>
<evidence type="ECO:0000256" key="7">
    <source>
        <dbReference type="ARBA" id="ARBA00022989"/>
    </source>
</evidence>
<evidence type="ECO:0000256" key="6">
    <source>
        <dbReference type="ARBA" id="ARBA00022692"/>
    </source>
</evidence>
<proteinExistence type="inferred from homology"/>
<dbReference type="GO" id="GO:0005886">
    <property type="term" value="C:plasma membrane"/>
    <property type="evidence" value="ECO:0007669"/>
    <property type="project" value="UniProtKB-SubCell"/>
</dbReference>
<evidence type="ECO:0000256" key="8">
    <source>
        <dbReference type="ARBA" id="ARBA00023136"/>
    </source>
</evidence>
<feature type="coiled-coil region" evidence="10">
    <location>
        <begin position="193"/>
        <end position="220"/>
    </location>
</feature>
<dbReference type="PRINTS" id="PR01490">
    <property type="entry name" value="RTXTOXIND"/>
</dbReference>
<dbReference type="InterPro" id="IPR010129">
    <property type="entry name" value="T1SS_HlyD"/>
</dbReference>
<organism evidence="13 14">
    <name type="scientific">Salinarimonas soli</name>
    <dbReference type="NCBI Taxonomy" id="1638099"/>
    <lineage>
        <taxon>Bacteria</taxon>
        <taxon>Pseudomonadati</taxon>
        <taxon>Pseudomonadota</taxon>
        <taxon>Alphaproteobacteria</taxon>
        <taxon>Hyphomicrobiales</taxon>
        <taxon>Salinarimonadaceae</taxon>
        <taxon>Salinarimonas</taxon>
    </lineage>
</organism>
<keyword evidence="8 9" id="KW-0472">Membrane</keyword>
<evidence type="ECO:0000256" key="9">
    <source>
        <dbReference type="RuleBase" id="RU365093"/>
    </source>
</evidence>
<evidence type="ECO:0000256" key="10">
    <source>
        <dbReference type="SAM" id="Coils"/>
    </source>
</evidence>
<evidence type="ECO:0000313" key="13">
    <source>
        <dbReference type="EMBL" id="KAA2242166.1"/>
    </source>
</evidence>
<dbReference type="Gene3D" id="2.40.30.170">
    <property type="match status" value="1"/>
</dbReference>
<dbReference type="EMBL" id="VUOA01000007">
    <property type="protein sequence ID" value="KAA2242166.1"/>
    <property type="molecule type" value="Genomic_DNA"/>
</dbReference>
<dbReference type="OrthoDB" id="9810980at2"/>
<keyword evidence="6 9" id="KW-0812">Transmembrane</keyword>
<evidence type="ECO:0000256" key="1">
    <source>
        <dbReference type="ARBA" id="ARBA00004377"/>
    </source>
</evidence>
<feature type="transmembrane region" description="Helical" evidence="9">
    <location>
        <begin position="49"/>
        <end position="69"/>
    </location>
</feature>
<accession>A0A5B2VVE7</accession>
<dbReference type="PANTHER" id="PTHR30386:SF17">
    <property type="entry name" value="ALKALINE PROTEASE SECRETION PROTEIN APRE"/>
    <property type="match status" value="1"/>
</dbReference>
<evidence type="ECO:0000256" key="3">
    <source>
        <dbReference type="ARBA" id="ARBA00022448"/>
    </source>
</evidence>
<feature type="domain" description="AprE-like long alpha-helical hairpin" evidence="11">
    <location>
        <begin position="126"/>
        <end position="315"/>
    </location>
</feature>
<evidence type="ECO:0000313" key="14">
    <source>
        <dbReference type="Proteomes" id="UP000323142"/>
    </source>
</evidence>
<keyword evidence="4 9" id="KW-1003">Cell membrane</keyword>
<dbReference type="InterPro" id="IPR050739">
    <property type="entry name" value="MFP"/>
</dbReference>
<comment type="subcellular location">
    <subcellularLocation>
        <location evidence="1 9">Cell inner membrane</location>
        <topology evidence="1 9">Single-pass membrane protein</topology>
    </subcellularLocation>
</comment>
<dbReference type="PANTHER" id="PTHR30386">
    <property type="entry name" value="MEMBRANE FUSION SUBUNIT OF EMRAB-TOLC MULTIDRUG EFFLUX PUMP"/>
    <property type="match status" value="1"/>
</dbReference>
<gene>
    <name evidence="13" type="ORF">F0L46_04125</name>
</gene>
<evidence type="ECO:0000256" key="2">
    <source>
        <dbReference type="ARBA" id="ARBA00009477"/>
    </source>
</evidence>
<reference evidence="13 14" key="1">
    <citation type="submission" date="2019-09" db="EMBL/GenBank/DDBJ databases">
        <title>Salinarimonas rosea gen. nov., sp. nov., a new member of the a-2 subgroup of the Proteobacteria.</title>
        <authorList>
            <person name="Liu J."/>
        </authorList>
    </citation>
    <scope>NUCLEOTIDE SEQUENCE [LARGE SCALE GENOMIC DNA]</scope>
    <source>
        <strain evidence="13 14">BN140002</strain>
    </source>
</reference>
<dbReference type="GO" id="GO:0015031">
    <property type="term" value="P:protein transport"/>
    <property type="evidence" value="ECO:0007669"/>
    <property type="project" value="InterPro"/>
</dbReference>
<sequence length="469" mass="52246">MRDRPEIGRAARWAGRHGVAALGALPGDLRTLCAPSRAEDGYEAGLRWLWLRGLALLAVFVATVGLWLLTANLSSAVVAPGQFVVEGYGKKIQHPSGGVVRDIYVREGQKVQEGDVLLRLDETITRANLQVLVKQLDELVVRRARLVAERDGSRDMVVPTELDDRLAEPAVDQLLRAERHFFQMRLTIREGQRAQLSKRIVQAQDEVRGLRSQEDAKNRELDIVGRELEGVRDLYRKSLIQVARLNALEREAASLEGQRGQLVASIAQTEGKIAELELQILQIDQDVRTEAQKELGEIRGRVAELTERRIAADDQLRRIEIRAPVSGFVHQLATHTVGGVVNAAEPLMLIVPTSDQLVLEGKVLPKDRDLLHMGQPANVRVTAFNQRTTPELKGELSHISPDVVRDSQTSESYYRVRVSIPAAELKRLAGAEVVAGMQAEMFIQVASRTPMQYLTKPLTDQIARAFKER</sequence>
<keyword evidence="7 9" id="KW-1133">Transmembrane helix</keyword>